<keyword evidence="2" id="KW-1133">Transmembrane helix</keyword>
<evidence type="ECO:0000313" key="4">
    <source>
        <dbReference type="EMBL" id="SVB30422.1"/>
    </source>
</evidence>
<dbReference type="PANTHER" id="PTHR43833:SF9">
    <property type="entry name" value="POTASSIUM CHANNEL PROTEIN YUGO-RELATED"/>
    <property type="match status" value="1"/>
</dbReference>
<gene>
    <name evidence="4" type="ORF">METZ01_LOCUS183276</name>
</gene>
<dbReference type="Gene3D" id="3.40.50.720">
    <property type="entry name" value="NAD(P)-binding Rossmann-like Domain"/>
    <property type="match status" value="1"/>
</dbReference>
<dbReference type="GO" id="GO:0005886">
    <property type="term" value="C:plasma membrane"/>
    <property type="evidence" value="ECO:0007669"/>
    <property type="project" value="UniProtKB-SubCell"/>
</dbReference>
<feature type="transmembrane region" description="Helical" evidence="2">
    <location>
        <begin position="33"/>
        <end position="51"/>
    </location>
</feature>
<feature type="domain" description="RCK N-terminal" evidence="3">
    <location>
        <begin position="106"/>
        <end position="223"/>
    </location>
</feature>
<keyword evidence="2" id="KW-0812">Transmembrane</keyword>
<feature type="transmembrane region" description="Helical" evidence="2">
    <location>
        <begin position="63"/>
        <end position="83"/>
    </location>
</feature>
<dbReference type="InterPro" id="IPR013099">
    <property type="entry name" value="K_chnl_dom"/>
</dbReference>
<name>A0A382CX75_9ZZZZ</name>
<organism evidence="4">
    <name type="scientific">marine metagenome</name>
    <dbReference type="NCBI Taxonomy" id="408172"/>
    <lineage>
        <taxon>unclassified sequences</taxon>
        <taxon>metagenomes</taxon>
        <taxon>ecological metagenomes</taxon>
    </lineage>
</organism>
<dbReference type="EMBL" id="UINC01036445">
    <property type="protein sequence ID" value="SVB30422.1"/>
    <property type="molecule type" value="Genomic_DNA"/>
</dbReference>
<dbReference type="SUPFAM" id="SSF51735">
    <property type="entry name" value="NAD(P)-binding Rossmann-fold domains"/>
    <property type="match status" value="1"/>
</dbReference>
<dbReference type="SUPFAM" id="SSF81324">
    <property type="entry name" value="Voltage-gated potassium channels"/>
    <property type="match status" value="1"/>
</dbReference>
<proteinExistence type="predicted"/>
<feature type="non-terminal residue" evidence="4">
    <location>
        <position position="290"/>
    </location>
</feature>
<keyword evidence="2" id="KW-0472">Membrane</keyword>
<evidence type="ECO:0000259" key="3">
    <source>
        <dbReference type="PROSITE" id="PS51201"/>
    </source>
</evidence>
<accession>A0A382CX75</accession>
<dbReference type="GO" id="GO:0006813">
    <property type="term" value="P:potassium ion transport"/>
    <property type="evidence" value="ECO:0007669"/>
    <property type="project" value="InterPro"/>
</dbReference>
<dbReference type="InterPro" id="IPR036291">
    <property type="entry name" value="NAD(P)-bd_dom_sf"/>
</dbReference>
<dbReference type="InterPro" id="IPR003148">
    <property type="entry name" value="RCK_N"/>
</dbReference>
<dbReference type="AlphaFoldDB" id="A0A382CX75"/>
<feature type="transmembrane region" description="Helical" evidence="2">
    <location>
        <begin position="7"/>
        <end position="27"/>
    </location>
</feature>
<reference evidence="4" key="1">
    <citation type="submission" date="2018-05" db="EMBL/GenBank/DDBJ databases">
        <authorList>
            <person name="Lanie J.A."/>
            <person name="Ng W.-L."/>
            <person name="Kazmierczak K.M."/>
            <person name="Andrzejewski T.M."/>
            <person name="Davidsen T.M."/>
            <person name="Wayne K.J."/>
            <person name="Tettelin H."/>
            <person name="Glass J.I."/>
            <person name="Rusch D."/>
            <person name="Podicherti R."/>
            <person name="Tsui H.-C.T."/>
            <person name="Winkler M.E."/>
        </authorList>
    </citation>
    <scope>NUCLEOTIDE SEQUENCE</scope>
</reference>
<sequence length="290" mass="32719">MKRINKNILYIAYFVTIIIIGSIGFYIIGGNDWSWLDSIYMTIITLFFVGFSEVHPLTDLGRIWAIVVIVFGVAGIGMLFASMRDIIIYFNTYRRIIMMNKIKNLKNHFIICGYGRMGAVIANELREQNQTFIIIEQNDEKVEYIREAGMYCIHGDATLDDTLKSASVVDAKGIAVALNTDQDNLFVTMTIRTLNSKAFLLSRCANDQNKSKLLRSGANKVINPYITGGHRMAEMLLRPEITDSVSVTTPGDENLDLNIDEISVSRTPSFIGKTIKQTNIRDNYDLMIVC</sequence>
<protein>
    <recommendedName>
        <fullName evidence="3">RCK N-terminal domain-containing protein</fullName>
    </recommendedName>
</protein>
<comment type="subcellular location">
    <subcellularLocation>
        <location evidence="1">Cell membrane</location>
        <topology evidence="1">Multi-pass membrane protein</topology>
    </subcellularLocation>
</comment>
<evidence type="ECO:0000256" key="2">
    <source>
        <dbReference type="SAM" id="Phobius"/>
    </source>
</evidence>
<dbReference type="PROSITE" id="PS51201">
    <property type="entry name" value="RCK_N"/>
    <property type="match status" value="1"/>
</dbReference>
<evidence type="ECO:0000256" key="1">
    <source>
        <dbReference type="ARBA" id="ARBA00004651"/>
    </source>
</evidence>
<dbReference type="Pfam" id="PF07885">
    <property type="entry name" value="Ion_trans_2"/>
    <property type="match status" value="1"/>
</dbReference>
<dbReference type="InterPro" id="IPR050721">
    <property type="entry name" value="Trk_Ktr_HKT_K-transport"/>
</dbReference>
<dbReference type="Pfam" id="PF02254">
    <property type="entry name" value="TrkA_N"/>
    <property type="match status" value="1"/>
</dbReference>
<dbReference type="Gene3D" id="1.10.287.70">
    <property type="match status" value="1"/>
</dbReference>
<dbReference type="PANTHER" id="PTHR43833">
    <property type="entry name" value="POTASSIUM CHANNEL PROTEIN 2-RELATED-RELATED"/>
    <property type="match status" value="1"/>
</dbReference>